<protein>
    <submittedName>
        <fullName evidence="2">Uncharacterized protein</fullName>
    </submittedName>
</protein>
<dbReference type="AlphaFoldDB" id="A0AA91IPN0"/>
<keyword evidence="3" id="KW-1185">Reference proteome</keyword>
<sequence>MVQSTGEEEVPRPSDSNRFTRLMGPMVKTPRSSTEQSALLRQQTNRYRLVGGMAAGLVCEINVFEGKTHLKMLVPQYALFTLLTHFSTWLNTELHAVGHSVTLEVVYAQDIT</sequence>
<dbReference type="EMBL" id="LXEX01000031">
    <property type="protein sequence ID" value="OAT59064.1"/>
    <property type="molecule type" value="Genomic_DNA"/>
</dbReference>
<evidence type="ECO:0000313" key="2">
    <source>
        <dbReference type="EMBL" id="OAT59064.1"/>
    </source>
</evidence>
<proteinExistence type="predicted"/>
<comment type="caution">
    <text evidence="2">The sequence shown here is derived from an EMBL/GenBank/DDBJ whole genome shotgun (WGS) entry which is preliminary data.</text>
</comment>
<evidence type="ECO:0000256" key="1">
    <source>
        <dbReference type="SAM" id="MobiDB-lite"/>
    </source>
</evidence>
<organism evidence="2 3">
    <name type="scientific">Obesumbacterium proteus ATCC 12841</name>
    <dbReference type="NCBI Taxonomy" id="1354268"/>
    <lineage>
        <taxon>Bacteria</taxon>
        <taxon>Pseudomonadati</taxon>
        <taxon>Pseudomonadota</taxon>
        <taxon>Gammaproteobacteria</taxon>
        <taxon>Enterobacterales</taxon>
        <taxon>Hafniaceae</taxon>
        <taxon>Obesumbacterium</taxon>
    </lineage>
</organism>
<gene>
    <name evidence="2" type="ORF">M993_02367</name>
</gene>
<name>A0AA91IPN0_9GAMM</name>
<accession>A0AA91IPN0</accession>
<dbReference type="Proteomes" id="UP000078431">
    <property type="component" value="Unassembled WGS sequence"/>
</dbReference>
<feature type="region of interest" description="Disordered" evidence="1">
    <location>
        <begin position="1"/>
        <end position="22"/>
    </location>
</feature>
<evidence type="ECO:0000313" key="3">
    <source>
        <dbReference type="Proteomes" id="UP000078431"/>
    </source>
</evidence>
<reference evidence="2 3" key="1">
    <citation type="submission" date="2016-04" db="EMBL/GenBank/DDBJ databases">
        <title>ATOL: Assembling a taxonomically balanced genome-scale reconstruction of the evolutionary history of the Enterobacteriaceae.</title>
        <authorList>
            <person name="Plunkett G.III."/>
            <person name="Neeno-Eckwall E.C."/>
            <person name="Glasner J.D."/>
            <person name="Perna N.T."/>
        </authorList>
    </citation>
    <scope>NUCLEOTIDE SEQUENCE [LARGE SCALE GENOMIC DNA]</scope>
    <source>
        <strain evidence="2 3">ATCC 12841</strain>
    </source>
</reference>